<dbReference type="FunFam" id="3.40.50.360:FF:000001">
    <property type="entry name" value="NAD(P)H dehydrogenase (Quinone) FQR1-like"/>
    <property type="match status" value="1"/>
</dbReference>
<name>A0A4P9WBX5_9FUNG</name>
<dbReference type="InterPro" id="IPR005025">
    <property type="entry name" value="FMN_Rdtase-like_dom"/>
</dbReference>
<reference evidence="4" key="1">
    <citation type="journal article" date="2018" name="Nat. Microbiol.">
        <title>Leveraging single-cell genomics to expand the fungal tree of life.</title>
        <authorList>
            <person name="Ahrendt S.R."/>
            <person name="Quandt C.A."/>
            <person name="Ciobanu D."/>
            <person name="Clum A."/>
            <person name="Salamov A."/>
            <person name="Andreopoulos B."/>
            <person name="Cheng J.F."/>
            <person name="Woyke T."/>
            <person name="Pelin A."/>
            <person name="Henrissat B."/>
            <person name="Reynolds N.K."/>
            <person name="Benny G.L."/>
            <person name="Smith M.E."/>
            <person name="James T.Y."/>
            <person name="Grigoriev I.V."/>
        </authorList>
    </citation>
    <scope>NUCLEOTIDE SEQUENCE [LARGE SCALE GENOMIC DNA]</scope>
</reference>
<dbReference type="Proteomes" id="UP000269721">
    <property type="component" value="Unassembled WGS sequence"/>
</dbReference>
<dbReference type="GO" id="GO:0003955">
    <property type="term" value="F:NAD(P)H dehydrogenase (quinone) activity"/>
    <property type="evidence" value="ECO:0007669"/>
    <property type="project" value="InterPro"/>
</dbReference>
<dbReference type="Gene3D" id="3.40.50.360">
    <property type="match status" value="1"/>
</dbReference>
<keyword evidence="4" id="KW-1185">Reference proteome</keyword>
<organism evidence="3 4">
    <name type="scientific">Blyttiomyces helicus</name>
    <dbReference type="NCBI Taxonomy" id="388810"/>
    <lineage>
        <taxon>Eukaryota</taxon>
        <taxon>Fungi</taxon>
        <taxon>Fungi incertae sedis</taxon>
        <taxon>Chytridiomycota</taxon>
        <taxon>Chytridiomycota incertae sedis</taxon>
        <taxon>Chytridiomycetes</taxon>
        <taxon>Chytridiomycetes incertae sedis</taxon>
        <taxon>Blyttiomyces</taxon>
    </lineage>
</organism>
<evidence type="ECO:0000259" key="2">
    <source>
        <dbReference type="Pfam" id="PF03358"/>
    </source>
</evidence>
<dbReference type="AlphaFoldDB" id="A0A4P9WBX5"/>
<feature type="domain" description="NADPH-dependent FMN reductase-like" evidence="2">
    <location>
        <begin position="16"/>
        <end position="93"/>
    </location>
</feature>
<dbReference type="NCBIfam" id="NF002999">
    <property type="entry name" value="PRK03767.1"/>
    <property type="match status" value="1"/>
</dbReference>
<evidence type="ECO:0000313" key="3">
    <source>
        <dbReference type="EMBL" id="RKO88678.1"/>
    </source>
</evidence>
<dbReference type="GO" id="GO:0016020">
    <property type="term" value="C:membrane"/>
    <property type="evidence" value="ECO:0007669"/>
    <property type="project" value="TreeGrafter"/>
</dbReference>
<dbReference type="SUPFAM" id="SSF52218">
    <property type="entry name" value="Flavoproteins"/>
    <property type="match status" value="1"/>
</dbReference>
<dbReference type="PANTHER" id="PTHR30546:SF23">
    <property type="entry name" value="FLAVOPROTEIN-LIKE PROTEIN YCP4-RELATED"/>
    <property type="match status" value="1"/>
</dbReference>
<dbReference type="InterPro" id="IPR010089">
    <property type="entry name" value="Flavoprotein_WrbA-like"/>
</dbReference>
<evidence type="ECO:0000313" key="4">
    <source>
        <dbReference type="Proteomes" id="UP000269721"/>
    </source>
</evidence>
<dbReference type="PANTHER" id="PTHR30546">
    <property type="entry name" value="FLAVODOXIN-RELATED PROTEIN WRBA-RELATED"/>
    <property type="match status" value="1"/>
</dbReference>
<comment type="similarity">
    <text evidence="1">Belongs to the WrbA family.</text>
</comment>
<dbReference type="InterPro" id="IPR029039">
    <property type="entry name" value="Flavoprotein-like_sf"/>
</dbReference>
<evidence type="ECO:0000256" key="1">
    <source>
        <dbReference type="ARBA" id="ARBA00006961"/>
    </source>
</evidence>
<protein>
    <submittedName>
        <fullName evidence="3">Flavo protein-like protein</fullName>
    </submittedName>
</protein>
<dbReference type="GO" id="GO:0010181">
    <property type="term" value="F:FMN binding"/>
    <property type="evidence" value="ECO:0007669"/>
    <property type="project" value="InterPro"/>
</dbReference>
<dbReference type="OrthoDB" id="504689at2759"/>
<gene>
    <name evidence="3" type="ORF">BDK51DRAFT_30554</name>
</gene>
<dbReference type="EMBL" id="KZ996553">
    <property type="protein sequence ID" value="RKO88678.1"/>
    <property type="molecule type" value="Genomic_DNA"/>
</dbReference>
<proteinExistence type="inferred from homology"/>
<accession>A0A4P9WBX5</accession>
<sequence length="256" mass="27906">MYAQKFDEIPVLAPEDLVKADGFLFGIPTRFGTPAAQVKTFWDATGKLWGTGALVGKYAGVFTSTGGQHGGMETTIFTFLPHLAHHGIIYVPLGYQAPELHDQSEIIGGSPWGAGAIAGGDGSRKVSEKEIQIALTQGRTFSKTVLKAHQQGWIEASPTYPLTRVVHASLPQARGKSESVMQRLKTVQWDIWIPSQSSDAALQRLQPILQKPSHPSLVCVSEIDGKDQGYLRNASLCQGVREFRDSLSDGSWAERY</sequence>
<dbReference type="Pfam" id="PF03358">
    <property type="entry name" value="FMN_red"/>
    <property type="match status" value="1"/>
</dbReference>
<dbReference type="NCBIfam" id="TIGR01755">
    <property type="entry name" value="flav_wrbA"/>
    <property type="match status" value="1"/>
</dbReference>